<name>A0ABR4FPZ3_9EURO</name>
<evidence type="ECO:0000313" key="2">
    <source>
        <dbReference type="Proteomes" id="UP001610563"/>
    </source>
</evidence>
<sequence>MMLNRIPPVLIVVDARCVYFQISTRLLSRGFLSGVISQVVALEWRTSLPSHPPLWDKSRKVPPTRAANHHRQPPNLEYGVQARSWRILTQTRPSKLKTRDCSLWRDAPPPPLITPFEPGQQVGTSGVVSRSQPSCPLRWPDQSPTPGPCSRQPISGRLYCTGQAIHLLPLPQLIPRDSASGFPAFCFCVCHHVS</sequence>
<accession>A0ABR4FPZ3</accession>
<evidence type="ECO:0000313" key="1">
    <source>
        <dbReference type="EMBL" id="KAL2785294.1"/>
    </source>
</evidence>
<organism evidence="1 2">
    <name type="scientific">Aspergillus keveii</name>
    <dbReference type="NCBI Taxonomy" id="714993"/>
    <lineage>
        <taxon>Eukaryota</taxon>
        <taxon>Fungi</taxon>
        <taxon>Dikarya</taxon>
        <taxon>Ascomycota</taxon>
        <taxon>Pezizomycotina</taxon>
        <taxon>Eurotiomycetes</taxon>
        <taxon>Eurotiomycetidae</taxon>
        <taxon>Eurotiales</taxon>
        <taxon>Aspergillaceae</taxon>
        <taxon>Aspergillus</taxon>
        <taxon>Aspergillus subgen. Nidulantes</taxon>
    </lineage>
</organism>
<proteinExistence type="predicted"/>
<keyword evidence="2" id="KW-1185">Reference proteome</keyword>
<comment type="caution">
    <text evidence="1">The sequence shown here is derived from an EMBL/GenBank/DDBJ whole genome shotgun (WGS) entry which is preliminary data.</text>
</comment>
<dbReference type="EMBL" id="JBFTWV010000149">
    <property type="protein sequence ID" value="KAL2785294.1"/>
    <property type="molecule type" value="Genomic_DNA"/>
</dbReference>
<dbReference type="Proteomes" id="UP001610563">
    <property type="component" value="Unassembled WGS sequence"/>
</dbReference>
<gene>
    <name evidence="1" type="ORF">BJX66DRAFT_61746</name>
</gene>
<protein>
    <submittedName>
        <fullName evidence="1">Uncharacterized protein</fullName>
    </submittedName>
</protein>
<reference evidence="1 2" key="1">
    <citation type="submission" date="2024-07" db="EMBL/GenBank/DDBJ databases">
        <title>Section-level genome sequencing and comparative genomics of Aspergillus sections Usti and Cavernicolus.</title>
        <authorList>
            <consortium name="Lawrence Berkeley National Laboratory"/>
            <person name="Nybo J.L."/>
            <person name="Vesth T.C."/>
            <person name="Theobald S."/>
            <person name="Frisvad J.C."/>
            <person name="Larsen T.O."/>
            <person name="Kjaerboelling I."/>
            <person name="Rothschild-Mancinelli K."/>
            <person name="Lyhne E.K."/>
            <person name="Kogle M.E."/>
            <person name="Barry K."/>
            <person name="Clum A."/>
            <person name="Na H."/>
            <person name="Ledsgaard L."/>
            <person name="Lin J."/>
            <person name="Lipzen A."/>
            <person name="Kuo A."/>
            <person name="Riley R."/>
            <person name="Mondo S."/>
            <person name="Labutti K."/>
            <person name="Haridas S."/>
            <person name="Pangalinan J."/>
            <person name="Salamov A.A."/>
            <person name="Simmons B.A."/>
            <person name="Magnuson J.K."/>
            <person name="Chen J."/>
            <person name="Drula E."/>
            <person name="Henrissat B."/>
            <person name="Wiebenga A."/>
            <person name="Lubbers R.J."/>
            <person name="Gomes A.C."/>
            <person name="Makela M.R."/>
            <person name="Stajich J."/>
            <person name="Grigoriev I.V."/>
            <person name="Mortensen U.H."/>
            <person name="De Vries R.P."/>
            <person name="Baker S.E."/>
            <person name="Andersen M.R."/>
        </authorList>
    </citation>
    <scope>NUCLEOTIDE SEQUENCE [LARGE SCALE GENOMIC DNA]</scope>
    <source>
        <strain evidence="1 2">CBS 209.92</strain>
    </source>
</reference>